<dbReference type="PANTHER" id="PTHR47893:SF1">
    <property type="entry name" value="REGULATORY PROTEIN PCHR"/>
    <property type="match status" value="1"/>
</dbReference>
<dbReference type="Gene3D" id="1.10.10.60">
    <property type="entry name" value="Homeodomain-like"/>
    <property type="match status" value="1"/>
</dbReference>
<feature type="region of interest" description="Disordered" evidence="4">
    <location>
        <begin position="325"/>
        <end position="344"/>
    </location>
</feature>
<keyword evidence="7" id="KW-1185">Reference proteome</keyword>
<gene>
    <name evidence="6" type="ORF">GTW23_06735</name>
</gene>
<dbReference type="Pfam" id="PF12833">
    <property type="entry name" value="HTH_18"/>
    <property type="match status" value="1"/>
</dbReference>
<organism evidence="6 7">
    <name type="scientific">Hoeflea alexandrii</name>
    <dbReference type="NCBI Taxonomy" id="288436"/>
    <lineage>
        <taxon>Bacteria</taxon>
        <taxon>Pseudomonadati</taxon>
        <taxon>Pseudomonadota</taxon>
        <taxon>Alphaproteobacteria</taxon>
        <taxon>Hyphomicrobiales</taxon>
        <taxon>Rhizobiaceae</taxon>
        <taxon>Hoeflea</taxon>
    </lineage>
</organism>
<sequence length="344" mass="38132">MVNPQDKTKEAVLIETGIHLSTSSVHQRDRFAFWREAVCDAYVQLECISESRSDFTGEIRLNRMPRISTSIVSGSQQLVRRRRHDIAKATDEWFLLSIQLERNGLIQQCGRMAELGQGDFALYSSIDPYDLSLPDGFRQLVVQIPRLELLQRLPNADLLTGLTVSGASEIGGLVRDSVLRLIGAQVTANPATRRCLEDSIIDLCATGLTTLRGAEAVRTATENRLIHQADTIIAQRIRDPDLDRAEIAAALSVSVRRLSEVFQAEGTSVASKIRLLRLAGVASDLRNPLFAGWTVSAIAMRWGLNNMQHFSRIFREHYGISPREYRAAGPDGSVQSARLAGKPE</sequence>
<dbReference type="Pfam" id="PF14525">
    <property type="entry name" value="AraC_binding_2"/>
    <property type="match status" value="1"/>
</dbReference>
<dbReference type="PRINTS" id="PR00032">
    <property type="entry name" value="HTHARAC"/>
</dbReference>
<comment type="caution">
    <text evidence="6">The sequence shown here is derived from an EMBL/GenBank/DDBJ whole genome shotgun (WGS) entry which is preliminary data.</text>
</comment>
<dbReference type="EMBL" id="JAAAML010000001">
    <property type="protein sequence ID" value="MCO6407871.1"/>
    <property type="molecule type" value="Genomic_DNA"/>
</dbReference>
<proteinExistence type="predicted"/>
<dbReference type="InterPro" id="IPR035418">
    <property type="entry name" value="AraC-bd_2"/>
</dbReference>
<dbReference type="PROSITE" id="PS01124">
    <property type="entry name" value="HTH_ARAC_FAMILY_2"/>
    <property type="match status" value="1"/>
</dbReference>
<keyword evidence="3" id="KW-0804">Transcription</keyword>
<evidence type="ECO:0000313" key="6">
    <source>
        <dbReference type="EMBL" id="MCO6407871.1"/>
    </source>
</evidence>
<dbReference type="InterPro" id="IPR018060">
    <property type="entry name" value="HTH_AraC"/>
</dbReference>
<dbReference type="RefSeq" id="WP_252915164.1">
    <property type="nucleotide sequence ID" value="NZ_JAAAML010000001.1"/>
</dbReference>
<dbReference type="PROSITE" id="PS00041">
    <property type="entry name" value="HTH_ARAC_FAMILY_1"/>
    <property type="match status" value="1"/>
</dbReference>
<dbReference type="InterPro" id="IPR053142">
    <property type="entry name" value="PchR_regulatory_protein"/>
</dbReference>
<dbReference type="InterPro" id="IPR020449">
    <property type="entry name" value="Tscrpt_reg_AraC-type_HTH"/>
</dbReference>
<protein>
    <submittedName>
        <fullName evidence="6">Helix-turn-helix domain-containing protein</fullName>
    </submittedName>
</protein>
<evidence type="ECO:0000256" key="2">
    <source>
        <dbReference type="ARBA" id="ARBA00023125"/>
    </source>
</evidence>
<dbReference type="SUPFAM" id="SSF46689">
    <property type="entry name" value="Homeodomain-like"/>
    <property type="match status" value="1"/>
</dbReference>
<dbReference type="InterPro" id="IPR009057">
    <property type="entry name" value="Homeodomain-like_sf"/>
</dbReference>
<evidence type="ECO:0000259" key="5">
    <source>
        <dbReference type="PROSITE" id="PS01124"/>
    </source>
</evidence>
<accession>A0ABT1CR69</accession>
<dbReference type="InterPro" id="IPR018062">
    <property type="entry name" value="HTH_AraC-typ_CS"/>
</dbReference>
<dbReference type="SMART" id="SM00342">
    <property type="entry name" value="HTH_ARAC"/>
    <property type="match status" value="1"/>
</dbReference>
<evidence type="ECO:0000256" key="3">
    <source>
        <dbReference type="ARBA" id="ARBA00023163"/>
    </source>
</evidence>
<dbReference type="Proteomes" id="UP001320715">
    <property type="component" value="Unassembled WGS sequence"/>
</dbReference>
<evidence type="ECO:0000256" key="1">
    <source>
        <dbReference type="ARBA" id="ARBA00023015"/>
    </source>
</evidence>
<feature type="domain" description="HTH araC/xylS-type" evidence="5">
    <location>
        <begin position="227"/>
        <end position="328"/>
    </location>
</feature>
<evidence type="ECO:0000313" key="7">
    <source>
        <dbReference type="Proteomes" id="UP001320715"/>
    </source>
</evidence>
<name>A0ABT1CR69_9HYPH</name>
<keyword evidence="2" id="KW-0238">DNA-binding</keyword>
<dbReference type="PANTHER" id="PTHR47893">
    <property type="entry name" value="REGULATORY PROTEIN PCHR"/>
    <property type="match status" value="1"/>
</dbReference>
<reference evidence="6 7" key="1">
    <citation type="submission" date="2020-01" db="EMBL/GenBank/DDBJ databases">
        <title>Genomes of bacteria type strains.</title>
        <authorList>
            <person name="Chen J."/>
            <person name="Zhu S."/>
            <person name="Yang J."/>
        </authorList>
    </citation>
    <scope>NUCLEOTIDE SEQUENCE [LARGE SCALE GENOMIC DNA]</scope>
    <source>
        <strain evidence="6 7">DSM 16655</strain>
    </source>
</reference>
<keyword evidence="1" id="KW-0805">Transcription regulation</keyword>
<evidence type="ECO:0000256" key="4">
    <source>
        <dbReference type="SAM" id="MobiDB-lite"/>
    </source>
</evidence>